<feature type="compositionally biased region" description="Basic residues" evidence="8">
    <location>
        <begin position="21"/>
        <end position="31"/>
    </location>
</feature>
<dbReference type="GO" id="GO:0009252">
    <property type="term" value="P:peptidoglycan biosynthetic process"/>
    <property type="evidence" value="ECO:0007669"/>
    <property type="project" value="UniProtKB-UniRule"/>
</dbReference>
<protein>
    <recommendedName>
        <fullName evidence="7">Endolytic murein transglycosylase</fullName>
        <ecNumber evidence="7">4.2.2.29</ecNumber>
    </recommendedName>
    <alternativeName>
        <fullName evidence="7">Peptidoglycan lytic transglycosylase</fullName>
    </alternativeName>
    <alternativeName>
        <fullName evidence="7">Peptidoglycan polymerization terminase</fullName>
    </alternativeName>
</protein>
<keyword evidence="10" id="KW-1185">Reference proteome</keyword>
<dbReference type="EMBL" id="AVPJ01000006">
    <property type="protein sequence ID" value="KGN32477.1"/>
    <property type="molecule type" value="Genomic_DNA"/>
</dbReference>
<proteinExistence type="inferred from homology"/>
<keyword evidence="3 7" id="KW-1133">Transmembrane helix</keyword>
<dbReference type="CDD" id="cd08010">
    <property type="entry name" value="MltG_like"/>
    <property type="match status" value="1"/>
</dbReference>
<evidence type="ECO:0000256" key="4">
    <source>
        <dbReference type="ARBA" id="ARBA00023136"/>
    </source>
</evidence>
<dbReference type="PANTHER" id="PTHR30518:SF2">
    <property type="entry name" value="ENDOLYTIC MUREIN TRANSGLYCOSYLASE"/>
    <property type="match status" value="1"/>
</dbReference>
<dbReference type="STRING" id="1385520.N802_16780"/>
<comment type="caution">
    <text evidence="9">The sequence shown here is derived from an EMBL/GenBank/DDBJ whole genome shotgun (WGS) entry which is preliminary data.</text>
</comment>
<dbReference type="NCBIfam" id="TIGR00247">
    <property type="entry name" value="endolytic transglycosylase MltG"/>
    <property type="match status" value="1"/>
</dbReference>
<dbReference type="Pfam" id="PF02618">
    <property type="entry name" value="YceG"/>
    <property type="match status" value="1"/>
</dbReference>
<dbReference type="AlphaFoldDB" id="A0A0A0J8W9"/>
<keyword evidence="2 7" id="KW-0812">Transmembrane</keyword>
<evidence type="ECO:0000256" key="1">
    <source>
        <dbReference type="ARBA" id="ARBA00022475"/>
    </source>
</evidence>
<dbReference type="PANTHER" id="PTHR30518">
    <property type="entry name" value="ENDOLYTIC MUREIN TRANSGLYCOSYLASE"/>
    <property type="match status" value="1"/>
</dbReference>
<dbReference type="GO" id="GO:0008932">
    <property type="term" value="F:lytic endotransglycosylase activity"/>
    <property type="evidence" value="ECO:0007669"/>
    <property type="project" value="UniProtKB-UniRule"/>
</dbReference>
<dbReference type="eggNOG" id="COG1559">
    <property type="taxonomic scope" value="Bacteria"/>
</dbReference>
<evidence type="ECO:0000256" key="7">
    <source>
        <dbReference type="HAMAP-Rule" id="MF_02065"/>
    </source>
</evidence>
<comment type="catalytic activity">
    <reaction evidence="7">
        <text>a peptidoglycan chain = a peptidoglycan chain with N-acetyl-1,6-anhydromuramyl-[peptide] at the reducing end + a peptidoglycan chain with N-acetylglucosamine at the non-reducing end.</text>
        <dbReference type="EC" id="4.2.2.29"/>
    </reaction>
</comment>
<keyword evidence="5 7" id="KW-0456">Lyase</keyword>
<dbReference type="RefSeq" id="WP_052109730.1">
    <property type="nucleotide sequence ID" value="NZ_AVPJ01000006.1"/>
</dbReference>
<feature type="region of interest" description="Disordered" evidence="8">
    <location>
        <begin position="1"/>
        <end position="31"/>
    </location>
</feature>
<accession>A0A0A0J8W9</accession>
<comment type="function">
    <text evidence="7">Functions as a peptidoglycan terminase that cleaves nascent peptidoglycan strands endolytically to terminate their elongation.</text>
</comment>
<feature type="site" description="Important for catalytic activity" evidence="7">
    <location>
        <position position="257"/>
    </location>
</feature>
<evidence type="ECO:0000256" key="8">
    <source>
        <dbReference type="SAM" id="MobiDB-lite"/>
    </source>
</evidence>
<dbReference type="Gene3D" id="3.30.160.60">
    <property type="entry name" value="Classic Zinc Finger"/>
    <property type="match status" value="1"/>
</dbReference>
<keyword evidence="1 7" id="KW-1003">Cell membrane</keyword>
<reference evidence="9 10" key="1">
    <citation type="submission" date="2013-08" db="EMBL/GenBank/DDBJ databases">
        <title>The genome sequence of Knoellia sinensis.</title>
        <authorList>
            <person name="Zhu W."/>
            <person name="Wang G."/>
        </authorList>
    </citation>
    <scope>NUCLEOTIDE SEQUENCE [LARGE SCALE GENOMIC DNA]</scope>
    <source>
        <strain evidence="9 10">KCTC 19936</strain>
    </source>
</reference>
<feature type="region of interest" description="Disordered" evidence="8">
    <location>
        <begin position="299"/>
        <end position="326"/>
    </location>
</feature>
<keyword evidence="4 7" id="KW-0472">Membrane</keyword>
<feature type="compositionally biased region" description="Polar residues" evidence="8">
    <location>
        <begin position="303"/>
        <end position="316"/>
    </location>
</feature>
<dbReference type="InterPro" id="IPR003770">
    <property type="entry name" value="MLTG-like"/>
</dbReference>
<dbReference type="Proteomes" id="UP000030002">
    <property type="component" value="Unassembled WGS sequence"/>
</dbReference>
<evidence type="ECO:0000256" key="5">
    <source>
        <dbReference type="ARBA" id="ARBA00023239"/>
    </source>
</evidence>
<gene>
    <name evidence="7" type="primary">mltG</name>
    <name evidence="9" type="ORF">N802_16780</name>
</gene>
<sequence>MTQNHLDTTLFGEPPPDEPRHRRRQREKRSKGRRTIAMILAVLLVGTATVAAFTFLRPLVSSIGGGSGSEAEDFPGPGEGDVQVTVKPGDSGEAIATTLKAAGVVKTRTAYLNASAAEPALSAKIQSGTYTLKKGMKGVDAFSALTDPANRGGPRATIREGLWVSETFAALSKATGVPVEDYEAATEDPEAIGLPAEAEGNVEGYLFPSTYEFTKETPAAEQLKQMIAMTLAELEKTGVDPSDYTRVLTVASIIEGEVNGDGDRAKVARVIENRLADPNGPTVGLLQMDSTVHYIEQERGRAGTSNEARNSDSPYNTYKVKGLPPGPINSPGAASIEAAANPADGPWFYFVAVNPTTGETKFAVTQAEHDRNVQEFQRWCSENRDKC</sequence>
<dbReference type="GO" id="GO:0005886">
    <property type="term" value="C:plasma membrane"/>
    <property type="evidence" value="ECO:0007669"/>
    <property type="project" value="UniProtKB-SubCell"/>
</dbReference>
<name>A0A0A0J8W9_9MICO</name>
<evidence type="ECO:0000313" key="9">
    <source>
        <dbReference type="EMBL" id="KGN32477.1"/>
    </source>
</evidence>
<dbReference type="GO" id="GO:0071555">
    <property type="term" value="P:cell wall organization"/>
    <property type="evidence" value="ECO:0007669"/>
    <property type="project" value="UniProtKB-KW"/>
</dbReference>
<evidence type="ECO:0000256" key="6">
    <source>
        <dbReference type="ARBA" id="ARBA00023316"/>
    </source>
</evidence>
<comment type="similarity">
    <text evidence="7">Belongs to the transglycosylase MltG family.</text>
</comment>
<evidence type="ECO:0000256" key="3">
    <source>
        <dbReference type="ARBA" id="ARBA00022989"/>
    </source>
</evidence>
<evidence type="ECO:0000313" key="10">
    <source>
        <dbReference type="Proteomes" id="UP000030002"/>
    </source>
</evidence>
<keyword evidence="6 7" id="KW-0961">Cell wall biogenesis/degradation</keyword>
<dbReference type="HAMAP" id="MF_02065">
    <property type="entry name" value="MltG"/>
    <property type="match status" value="1"/>
</dbReference>
<feature type="transmembrane region" description="Helical" evidence="7">
    <location>
        <begin position="36"/>
        <end position="56"/>
    </location>
</feature>
<dbReference type="OrthoDB" id="9814591at2"/>
<dbReference type="Gene3D" id="3.30.1490.480">
    <property type="entry name" value="Endolytic murein transglycosylase"/>
    <property type="match status" value="1"/>
</dbReference>
<evidence type="ECO:0000256" key="2">
    <source>
        <dbReference type="ARBA" id="ARBA00022692"/>
    </source>
</evidence>
<organism evidence="9 10">
    <name type="scientific">Knoellia sinensis KCTC 19936</name>
    <dbReference type="NCBI Taxonomy" id="1385520"/>
    <lineage>
        <taxon>Bacteria</taxon>
        <taxon>Bacillati</taxon>
        <taxon>Actinomycetota</taxon>
        <taxon>Actinomycetes</taxon>
        <taxon>Micrococcales</taxon>
        <taxon>Intrasporangiaceae</taxon>
        <taxon>Knoellia</taxon>
    </lineage>
</organism>
<comment type="subcellular location">
    <subcellularLocation>
        <location evidence="7">Cell membrane</location>
        <topology evidence="7">Single-pass membrane protein</topology>
    </subcellularLocation>
</comment>
<dbReference type="EC" id="4.2.2.29" evidence="7"/>